<evidence type="ECO:0000313" key="11">
    <source>
        <dbReference type="EMBL" id="QBG35388.1"/>
    </source>
</evidence>
<dbReference type="NCBIfam" id="TIGR00229">
    <property type="entry name" value="sensory_box"/>
    <property type="match status" value="1"/>
</dbReference>
<reference evidence="11 12" key="1">
    <citation type="submission" date="2018-12" db="EMBL/GenBank/DDBJ databases">
        <title>Complete genome of Litorilituus sediminis.</title>
        <authorList>
            <person name="Liu A."/>
            <person name="Rong J."/>
        </authorList>
    </citation>
    <scope>NUCLEOTIDE SEQUENCE [LARGE SCALE GENOMIC DNA]</scope>
    <source>
        <strain evidence="11 12">JCM 17549</strain>
    </source>
</reference>
<dbReference type="PANTHER" id="PTHR32089">
    <property type="entry name" value="METHYL-ACCEPTING CHEMOTAXIS PROTEIN MCPB"/>
    <property type="match status" value="1"/>
</dbReference>
<dbReference type="CDD" id="cd00130">
    <property type="entry name" value="PAS"/>
    <property type="match status" value="1"/>
</dbReference>
<evidence type="ECO:0000256" key="4">
    <source>
        <dbReference type="ARBA" id="ARBA00029447"/>
    </source>
</evidence>
<evidence type="ECO:0000259" key="10">
    <source>
        <dbReference type="PROSITE" id="PS50192"/>
    </source>
</evidence>
<dbReference type="EMBL" id="CP034759">
    <property type="protein sequence ID" value="QBG35388.1"/>
    <property type="molecule type" value="Genomic_DNA"/>
</dbReference>
<dbReference type="PROSITE" id="PS50192">
    <property type="entry name" value="T_SNARE"/>
    <property type="match status" value="1"/>
</dbReference>
<dbReference type="SMART" id="SM00283">
    <property type="entry name" value="MA"/>
    <property type="match status" value="1"/>
</dbReference>
<dbReference type="InterPro" id="IPR000014">
    <property type="entry name" value="PAS"/>
</dbReference>
<evidence type="ECO:0000256" key="2">
    <source>
        <dbReference type="ARBA" id="ARBA00022519"/>
    </source>
</evidence>
<accession>A0A4P6P3K6</accession>
<gene>
    <name evidence="11" type="ORF">EMK97_06470</name>
</gene>
<dbReference type="CDD" id="cd11386">
    <property type="entry name" value="MCP_signal"/>
    <property type="match status" value="1"/>
</dbReference>
<dbReference type="InterPro" id="IPR004089">
    <property type="entry name" value="MCPsignal_dom"/>
</dbReference>
<dbReference type="Gene3D" id="3.30.450.20">
    <property type="entry name" value="PAS domain"/>
    <property type="match status" value="1"/>
</dbReference>
<feature type="domain" description="Methyl-accepting transducer" evidence="8">
    <location>
        <begin position="243"/>
        <end position="479"/>
    </location>
</feature>
<evidence type="ECO:0000259" key="9">
    <source>
        <dbReference type="PROSITE" id="PS50112"/>
    </source>
</evidence>
<dbReference type="GO" id="GO:0007165">
    <property type="term" value="P:signal transduction"/>
    <property type="evidence" value="ECO:0007669"/>
    <property type="project" value="UniProtKB-KW"/>
</dbReference>
<feature type="transmembrane region" description="Helical" evidence="7">
    <location>
        <begin position="169"/>
        <end position="188"/>
    </location>
</feature>
<dbReference type="OrthoDB" id="5675566at2"/>
<name>A0A4P6P3K6_9GAMM</name>
<keyword evidence="2" id="KW-1003">Cell membrane</keyword>
<dbReference type="FunFam" id="1.10.287.950:FF:000001">
    <property type="entry name" value="Methyl-accepting chemotaxis sensory transducer"/>
    <property type="match status" value="1"/>
</dbReference>
<sequence length="516" mass="56706">MSKEVKFNESEILLSTTDLDSCIKYANDNFCDIAGYTLDEMVGNPHNMVRHADMPKAAFADLWHFIKSGKSWMGPVKNRCKNGDYYWVNAFVTPIKNERGEVYEYQSVRTSPEREVVDRATDLYCKINKQQTPWQIKFQTDISLWLQLLLMVMVVLSLATVFISDASLFLTIPMAVTALTGLVVFSLWRSKYREVVREAKSVFDNPLMSYLYSGNNDDIGSINLALKMRKAQLNAVVGRVSDDSASITDTARQSSERGSNVATILNNQRCETEQVATAINQMSATVQEIAQVVTTASNSAQESLNISNDGQAVVKETVDAIEELSAQLSEVESAIARLINGSQAITTVLGEISSIADQTNLLALNAAIEAARAGEQGRGFAVVAEEVRALAMRSQQSTEEISKLLGQLQLESDSATTAMTKGNELSKNCVEQVNKTGESLSRITAEISELANINIQIATAVEQQSVVAEQVNQNIVSISDMSAESEEHGKHAVELSHSLLDRLNQQHSLVEQFKGN</sequence>
<keyword evidence="7" id="KW-1133">Transmembrane helix</keyword>
<keyword evidence="7" id="KW-0472">Membrane</keyword>
<keyword evidence="7" id="KW-0812">Transmembrane</keyword>
<dbReference type="GO" id="GO:0005886">
    <property type="term" value="C:plasma membrane"/>
    <property type="evidence" value="ECO:0007669"/>
    <property type="project" value="UniProtKB-SubCell"/>
</dbReference>
<comment type="similarity">
    <text evidence="4">Belongs to the methyl-accepting chemotaxis (MCP) protein family.</text>
</comment>
<dbReference type="GO" id="GO:0006935">
    <property type="term" value="P:chemotaxis"/>
    <property type="evidence" value="ECO:0007669"/>
    <property type="project" value="UniProtKB-ARBA"/>
</dbReference>
<dbReference type="Pfam" id="PF00015">
    <property type="entry name" value="MCPsignal"/>
    <property type="match status" value="1"/>
</dbReference>
<keyword evidence="12" id="KW-1185">Reference proteome</keyword>
<feature type="coiled-coil region" evidence="6">
    <location>
        <begin position="314"/>
        <end position="341"/>
    </location>
</feature>
<evidence type="ECO:0000256" key="7">
    <source>
        <dbReference type="SAM" id="Phobius"/>
    </source>
</evidence>
<dbReference type="Gene3D" id="1.10.287.950">
    <property type="entry name" value="Methyl-accepting chemotaxis protein"/>
    <property type="match status" value="1"/>
</dbReference>
<dbReference type="PROSITE" id="PS50112">
    <property type="entry name" value="PAS"/>
    <property type="match status" value="1"/>
</dbReference>
<evidence type="ECO:0000256" key="6">
    <source>
        <dbReference type="SAM" id="Coils"/>
    </source>
</evidence>
<dbReference type="PROSITE" id="PS50111">
    <property type="entry name" value="CHEMOTAXIS_TRANSDUC_2"/>
    <property type="match status" value="1"/>
</dbReference>
<dbReference type="KEGG" id="lsd:EMK97_06470"/>
<dbReference type="Pfam" id="PF08447">
    <property type="entry name" value="PAS_3"/>
    <property type="match status" value="1"/>
</dbReference>
<proteinExistence type="inferred from homology"/>
<dbReference type="SUPFAM" id="SSF58104">
    <property type="entry name" value="Methyl-accepting chemotaxis protein (MCP) signaling domain"/>
    <property type="match status" value="1"/>
</dbReference>
<feature type="domain" description="T-SNARE coiled-coil homology" evidence="10">
    <location>
        <begin position="430"/>
        <end position="492"/>
    </location>
</feature>
<keyword evidence="2" id="KW-0997">Cell inner membrane</keyword>
<evidence type="ECO:0000256" key="3">
    <source>
        <dbReference type="ARBA" id="ARBA00023224"/>
    </source>
</evidence>
<dbReference type="SUPFAM" id="SSF55785">
    <property type="entry name" value="PYP-like sensor domain (PAS domain)"/>
    <property type="match status" value="1"/>
</dbReference>
<evidence type="ECO:0000256" key="1">
    <source>
        <dbReference type="ARBA" id="ARBA00004429"/>
    </source>
</evidence>
<evidence type="ECO:0000259" key="8">
    <source>
        <dbReference type="PROSITE" id="PS50111"/>
    </source>
</evidence>
<keyword evidence="3 5" id="KW-0807">Transducer</keyword>
<protein>
    <submittedName>
        <fullName evidence="11">PAS domain-containing protein</fullName>
    </submittedName>
</protein>
<keyword evidence="6" id="KW-0175">Coiled coil</keyword>
<dbReference type="Proteomes" id="UP000290244">
    <property type="component" value="Chromosome"/>
</dbReference>
<feature type="domain" description="PAS" evidence="9">
    <location>
        <begin position="18"/>
        <end position="44"/>
    </location>
</feature>
<evidence type="ECO:0000313" key="12">
    <source>
        <dbReference type="Proteomes" id="UP000290244"/>
    </source>
</evidence>
<dbReference type="InterPro" id="IPR035965">
    <property type="entry name" value="PAS-like_dom_sf"/>
</dbReference>
<dbReference type="InterPro" id="IPR000727">
    <property type="entry name" value="T_SNARE_dom"/>
</dbReference>
<organism evidence="11 12">
    <name type="scientific">Litorilituus sediminis</name>
    <dbReference type="NCBI Taxonomy" id="718192"/>
    <lineage>
        <taxon>Bacteria</taxon>
        <taxon>Pseudomonadati</taxon>
        <taxon>Pseudomonadota</taxon>
        <taxon>Gammaproteobacteria</taxon>
        <taxon>Alteromonadales</taxon>
        <taxon>Colwelliaceae</taxon>
        <taxon>Litorilituus</taxon>
    </lineage>
</organism>
<evidence type="ECO:0000256" key="5">
    <source>
        <dbReference type="PROSITE-ProRule" id="PRU00284"/>
    </source>
</evidence>
<comment type="subcellular location">
    <subcellularLocation>
        <location evidence="1">Cell inner membrane</location>
        <topology evidence="1">Multi-pass membrane protein</topology>
    </subcellularLocation>
</comment>
<feature type="transmembrane region" description="Helical" evidence="7">
    <location>
        <begin position="144"/>
        <end position="163"/>
    </location>
</feature>
<dbReference type="PANTHER" id="PTHR32089:SF112">
    <property type="entry name" value="LYSOZYME-LIKE PROTEIN-RELATED"/>
    <property type="match status" value="1"/>
</dbReference>
<dbReference type="InterPro" id="IPR013655">
    <property type="entry name" value="PAS_fold_3"/>
</dbReference>
<dbReference type="RefSeq" id="WP_130600518.1">
    <property type="nucleotide sequence ID" value="NZ_CP034759.1"/>
</dbReference>
<dbReference type="AlphaFoldDB" id="A0A4P6P3K6"/>